<keyword evidence="6" id="KW-0378">Hydrolase</keyword>
<dbReference type="EC" id="4.2.-.-" evidence="4"/>
<protein>
    <recommendedName>
        <fullName evidence="4">Cys-tRNA(Pro)/Cys-tRNA(Cys) deacylase</fullName>
        <ecNumber evidence="4">4.2.-.-</ecNumber>
    </recommendedName>
</protein>
<name>A0A7W5JX32_9ACTN</name>
<dbReference type="EMBL" id="JACHZG010000001">
    <property type="protein sequence ID" value="MBB3327347.1"/>
    <property type="molecule type" value="Genomic_DNA"/>
</dbReference>
<keyword evidence="2 4" id="KW-0648">Protein biosynthesis</keyword>
<dbReference type="GO" id="GO:0002161">
    <property type="term" value="F:aminoacyl-tRNA deacylase activity"/>
    <property type="evidence" value="ECO:0007669"/>
    <property type="project" value="InterPro"/>
</dbReference>
<dbReference type="GO" id="GO:0016829">
    <property type="term" value="F:lyase activity"/>
    <property type="evidence" value="ECO:0007669"/>
    <property type="project" value="UniProtKB-KW"/>
</dbReference>
<feature type="domain" description="YbaK/aminoacyl-tRNA synthetase-associated" evidence="5">
    <location>
        <begin position="45"/>
        <end position="158"/>
    </location>
</feature>
<evidence type="ECO:0000259" key="5">
    <source>
        <dbReference type="Pfam" id="PF04073"/>
    </source>
</evidence>
<dbReference type="PANTHER" id="PTHR30411:SF0">
    <property type="entry name" value="CYS-TRNA(PRO)_CYS-TRNA(CYS) DEACYLASE YBAK"/>
    <property type="match status" value="1"/>
</dbReference>
<proteinExistence type="inferred from homology"/>
<reference evidence="6 7" key="1">
    <citation type="submission" date="2020-08" db="EMBL/GenBank/DDBJ databases">
        <title>Sequencing the genomes of 1000 actinobacteria strains.</title>
        <authorList>
            <person name="Klenk H.-P."/>
        </authorList>
    </citation>
    <scope>NUCLEOTIDE SEQUENCE [LARGE SCALE GENOMIC DNA]</scope>
    <source>
        <strain evidence="6 7">DSM 11053</strain>
    </source>
</reference>
<keyword evidence="3 4" id="KW-0456">Lyase</keyword>
<dbReference type="PANTHER" id="PTHR30411">
    <property type="entry name" value="CYTOPLASMIC PROTEIN"/>
    <property type="match status" value="1"/>
</dbReference>
<dbReference type="Gene3D" id="3.90.960.10">
    <property type="entry name" value="YbaK/aminoacyl-tRNA synthetase-associated domain"/>
    <property type="match status" value="1"/>
</dbReference>
<evidence type="ECO:0000313" key="7">
    <source>
        <dbReference type="Proteomes" id="UP000565572"/>
    </source>
</evidence>
<evidence type="ECO:0000256" key="3">
    <source>
        <dbReference type="ARBA" id="ARBA00023239"/>
    </source>
</evidence>
<evidence type="ECO:0000256" key="2">
    <source>
        <dbReference type="ARBA" id="ARBA00022917"/>
    </source>
</evidence>
<evidence type="ECO:0000313" key="6">
    <source>
        <dbReference type="EMBL" id="MBB3327347.1"/>
    </source>
</evidence>
<gene>
    <name evidence="6" type="ORF">FHX39_002291</name>
</gene>
<comment type="caution">
    <text evidence="6">The sequence shown here is derived from an EMBL/GenBank/DDBJ whole genome shotgun (WGS) entry which is preliminary data.</text>
</comment>
<evidence type="ECO:0000256" key="4">
    <source>
        <dbReference type="PIRNR" id="PIRNR006181"/>
    </source>
</evidence>
<accession>A0A7W5JX32</accession>
<dbReference type="AlphaFoldDB" id="A0A7W5JX32"/>
<comment type="similarity">
    <text evidence="1 4">Belongs to the prolyl-tRNA editing family. YbaK/EbsC subfamily.</text>
</comment>
<dbReference type="Pfam" id="PF04073">
    <property type="entry name" value="tRNA_edit"/>
    <property type="match status" value="1"/>
</dbReference>
<dbReference type="Proteomes" id="UP000565572">
    <property type="component" value="Unassembled WGS sequence"/>
</dbReference>
<dbReference type="GO" id="GO:0006412">
    <property type="term" value="P:translation"/>
    <property type="evidence" value="ECO:0007669"/>
    <property type="project" value="UniProtKB-KW"/>
</dbReference>
<keyword evidence="7" id="KW-1185">Reference proteome</keyword>
<organism evidence="6 7">
    <name type="scientific">Microlunatus antarcticus</name>
    <dbReference type="NCBI Taxonomy" id="53388"/>
    <lineage>
        <taxon>Bacteria</taxon>
        <taxon>Bacillati</taxon>
        <taxon>Actinomycetota</taxon>
        <taxon>Actinomycetes</taxon>
        <taxon>Propionibacteriales</taxon>
        <taxon>Propionibacteriaceae</taxon>
        <taxon>Microlunatus</taxon>
    </lineage>
</organism>
<dbReference type="SUPFAM" id="SSF55826">
    <property type="entry name" value="YbaK/ProRS associated domain"/>
    <property type="match status" value="1"/>
</dbReference>
<dbReference type="PIRSF" id="PIRSF006181">
    <property type="entry name" value="EbsC_YbaK"/>
    <property type="match status" value="1"/>
</dbReference>
<dbReference type="RefSeq" id="WP_183338515.1">
    <property type="nucleotide sequence ID" value="NZ_JACHZG010000001.1"/>
</dbReference>
<dbReference type="CDD" id="cd00002">
    <property type="entry name" value="YbaK_deacylase"/>
    <property type="match status" value="1"/>
</dbReference>
<dbReference type="InterPro" id="IPR007214">
    <property type="entry name" value="YbaK/aa-tRNA-synth-assoc-dom"/>
</dbReference>
<evidence type="ECO:0000256" key="1">
    <source>
        <dbReference type="ARBA" id="ARBA00009798"/>
    </source>
</evidence>
<dbReference type="InterPro" id="IPR036754">
    <property type="entry name" value="YbaK/aa-tRNA-synt-asso_dom_sf"/>
</dbReference>
<sequence>MARRRDAQQNTSGGTPATAALTRAGVAFTLHPYEHVDGERHFGDEATAALGLDPARVFKTLVADLGGERSALAVAVVPVARQLDLKAFAGALGAKKAAMADAVAAQRSSGYVLGGISPLGQRTALPTVVDATALTFPTVFVSAGRRGLQVELSPADLVAVTRAQVAAVGH</sequence>
<dbReference type="NCBIfam" id="TIGR00011">
    <property type="entry name" value="YbaK_EbsC"/>
    <property type="match status" value="1"/>
</dbReference>
<dbReference type="InterPro" id="IPR004369">
    <property type="entry name" value="Prolyl-tRNA_editing_YbaK/EbsC"/>
</dbReference>